<keyword evidence="3" id="KW-0804">Transcription</keyword>
<dbReference type="Pfam" id="PF01614">
    <property type="entry name" value="IclR_C"/>
    <property type="match status" value="1"/>
</dbReference>
<protein>
    <submittedName>
        <fullName evidence="6">DNA-binding IclR family transcriptional regulator</fullName>
    </submittedName>
</protein>
<evidence type="ECO:0000256" key="3">
    <source>
        <dbReference type="ARBA" id="ARBA00023163"/>
    </source>
</evidence>
<dbReference type="Gene3D" id="3.30.450.40">
    <property type="match status" value="1"/>
</dbReference>
<evidence type="ECO:0000313" key="6">
    <source>
        <dbReference type="EMBL" id="NYI91348.1"/>
    </source>
</evidence>
<gene>
    <name evidence="6" type="ORF">HNR02_004671</name>
</gene>
<keyword evidence="7" id="KW-1185">Reference proteome</keyword>
<dbReference type="AlphaFoldDB" id="A0A853B7R2"/>
<feature type="domain" description="HTH iclR-type" evidence="4">
    <location>
        <begin position="14"/>
        <end position="76"/>
    </location>
</feature>
<dbReference type="Proteomes" id="UP000549616">
    <property type="component" value="Unassembled WGS sequence"/>
</dbReference>
<dbReference type="InterPro" id="IPR050707">
    <property type="entry name" value="HTH_MetabolicPath_Reg"/>
</dbReference>
<dbReference type="InterPro" id="IPR036390">
    <property type="entry name" value="WH_DNA-bd_sf"/>
</dbReference>
<dbReference type="PANTHER" id="PTHR30136">
    <property type="entry name" value="HELIX-TURN-HELIX TRANSCRIPTIONAL REGULATOR, ICLR FAMILY"/>
    <property type="match status" value="1"/>
</dbReference>
<dbReference type="Pfam" id="PF09339">
    <property type="entry name" value="HTH_IclR"/>
    <property type="match status" value="1"/>
</dbReference>
<dbReference type="PANTHER" id="PTHR30136:SF8">
    <property type="entry name" value="TRANSCRIPTIONAL REGULATORY PROTEIN"/>
    <property type="match status" value="1"/>
</dbReference>
<dbReference type="SMART" id="SM00346">
    <property type="entry name" value="HTH_ICLR"/>
    <property type="match status" value="1"/>
</dbReference>
<dbReference type="GO" id="GO:0003677">
    <property type="term" value="F:DNA binding"/>
    <property type="evidence" value="ECO:0007669"/>
    <property type="project" value="UniProtKB-KW"/>
</dbReference>
<dbReference type="Gene3D" id="1.10.10.10">
    <property type="entry name" value="Winged helix-like DNA-binding domain superfamily/Winged helix DNA-binding domain"/>
    <property type="match status" value="1"/>
</dbReference>
<dbReference type="PROSITE" id="PS51078">
    <property type="entry name" value="ICLR_ED"/>
    <property type="match status" value="1"/>
</dbReference>
<proteinExistence type="predicted"/>
<name>A0A853B7R2_9PSEU</name>
<dbReference type="InterPro" id="IPR029016">
    <property type="entry name" value="GAF-like_dom_sf"/>
</dbReference>
<keyword evidence="2 6" id="KW-0238">DNA-binding</keyword>
<organism evidence="6 7">
    <name type="scientific">Amycolatopsis endophytica</name>
    <dbReference type="NCBI Taxonomy" id="860233"/>
    <lineage>
        <taxon>Bacteria</taxon>
        <taxon>Bacillati</taxon>
        <taxon>Actinomycetota</taxon>
        <taxon>Actinomycetes</taxon>
        <taxon>Pseudonocardiales</taxon>
        <taxon>Pseudonocardiaceae</taxon>
        <taxon>Amycolatopsis</taxon>
    </lineage>
</organism>
<dbReference type="SUPFAM" id="SSF46785">
    <property type="entry name" value="Winged helix' DNA-binding domain"/>
    <property type="match status" value="1"/>
</dbReference>
<dbReference type="RefSeq" id="WP_179775249.1">
    <property type="nucleotide sequence ID" value="NZ_JACCFK010000001.1"/>
</dbReference>
<dbReference type="PROSITE" id="PS51077">
    <property type="entry name" value="HTH_ICLR"/>
    <property type="match status" value="1"/>
</dbReference>
<dbReference type="SUPFAM" id="SSF55781">
    <property type="entry name" value="GAF domain-like"/>
    <property type="match status" value="1"/>
</dbReference>
<feature type="domain" description="IclR-ED" evidence="5">
    <location>
        <begin position="77"/>
        <end position="250"/>
    </location>
</feature>
<dbReference type="GO" id="GO:0045892">
    <property type="term" value="P:negative regulation of DNA-templated transcription"/>
    <property type="evidence" value="ECO:0007669"/>
    <property type="project" value="TreeGrafter"/>
</dbReference>
<dbReference type="GO" id="GO:0003700">
    <property type="term" value="F:DNA-binding transcription factor activity"/>
    <property type="evidence" value="ECO:0007669"/>
    <property type="project" value="TreeGrafter"/>
</dbReference>
<dbReference type="InterPro" id="IPR005471">
    <property type="entry name" value="Tscrpt_reg_IclR_N"/>
</dbReference>
<evidence type="ECO:0000256" key="2">
    <source>
        <dbReference type="ARBA" id="ARBA00023125"/>
    </source>
</evidence>
<accession>A0A853B7R2</accession>
<dbReference type="InterPro" id="IPR036388">
    <property type="entry name" value="WH-like_DNA-bd_sf"/>
</dbReference>
<keyword evidence="1" id="KW-0805">Transcription regulation</keyword>
<comment type="caution">
    <text evidence="6">The sequence shown here is derived from an EMBL/GenBank/DDBJ whole genome shotgun (WGS) entry which is preliminary data.</text>
</comment>
<evidence type="ECO:0000259" key="5">
    <source>
        <dbReference type="PROSITE" id="PS51078"/>
    </source>
</evidence>
<evidence type="ECO:0000256" key="1">
    <source>
        <dbReference type="ARBA" id="ARBA00023015"/>
    </source>
</evidence>
<dbReference type="InterPro" id="IPR014757">
    <property type="entry name" value="Tscrpt_reg_IclR_C"/>
</dbReference>
<evidence type="ECO:0000313" key="7">
    <source>
        <dbReference type="Proteomes" id="UP000549616"/>
    </source>
</evidence>
<evidence type="ECO:0000259" key="4">
    <source>
        <dbReference type="PROSITE" id="PS51077"/>
    </source>
</evidence>
<sequence length="254" mass="27148">MTREIDGAVSSGDIQAVSRVGQILGLFSGENPTTTVAEAAGRLGLNRSTTHRYFTSLVAADLLERDHESSRFGPGGLLLQLGAAALGRRRVLDIAPPFLRRVCQNTHLTTVISLWGSSGPVVSRTEEDPTRSVLVTVRVGTQLGLRSAQAKVFLAFLADQLRVDRLLATLGPEEREELTAELAEVRRTAMSSDHLVDSGITAVATGVFDEYGICATVAIVGTVRTLPVDSGPFRDDLVRAAAEISERMGGARPR</sequence>
<reference evidence="6 7" key="1">
    <citation type="submission" date="2020-07" db="EMBL/GenBank/DDBJ databases">
        <title>Sequencing the genomes of 1000 actinobacteria strains.</title>
        <authorList>
            <person name="Klenk H.-P."/>
        </authorList>
    </citation>
    <scope>NUCLEOTIDE SEQUENCE [LARGE SCALE GENOMIC DNA]</scope>
    <source>
        <strain evidence="6 7">DSM 104006</strain>
    </source>
</reference>
<dbReference type="EMBL" id="JACCFK010000001">
    <property type="protein sequence ID" value="NYI91348.1"/>
    <property type="molecule type" value="Genomic_DNA"/>
</dbReference>